<sequence>MAAEGEEKEEGEVRSSLTMETVAVARQVIENHYRAQMKHIQ</sequence>
<dbReference type="Proteomes" id="UP001054252">
    <property type="component" value="Unassembled WGS sequence"/>
</dbReference>
<comment type="caution">
    <text evidence="1">The sequence shown here is derived from an EMBL/GenBank/DDBJ whole genome shotgun (WGS) entry which is preliminary data.</text>
</comment>
<proteinExistence type="predicted"/>
<evidence type="ECO:0000313" key="2">
    <source>
        <dbReference type="Proteomes" id="UP001054252"/>
    </source>
</evidence>
<dbReference type="EMBL" id="BPVZ01000040">
    <property type="protein sequence ID" value="GKV13962.1"/>
    <property type="molecule type" value="Genomic_DNA"/>
</dbReference>
<organism evidence="1 2">
    <name type="scientific">Rubroshorea leprosula</name>
    <dbReference type="NCBI Taxonomy" id="152421"/>
    <lineage>
        <taxon>Eukaryota</taxon>
        <taxon>Viridiplantae</taxon>
        <taxon>Streptophyta</taxon>
        <taxon>Embryophyta</taxon>
        <taxon>Tracheophyta</taxon>
        <taxon>Spermatophyta</taxon>
        <taxon>Magnoliopsida</taxon>
        <taxon>eudicotyledons</taxon>
        <taxon>Gunneridae</taxon>
        <taxon>Pentapetalae</taxon>
        <taxon>rosids</taxon>
        <taxon>malvids</taxon>
        <taxon>Malvales</taxon>
        <taxon>Dipterocarpaceae</taxon>
        <taxon>Rubroshorea</taxon>
    </lineage>
</organism>
<keyword evidence="2" id="KW-1185">Reference proteome</keyword>
<dbReference type="AlphaFoldDB" id="A0AAV5JKA3"/>
<accession>A0AAV5JKA3</accession>
<evidence type="ECO:0000313" key="1">
    <source>
        <dbReference type="EMBL" id="GKV13962.1"/>
    </source>
</evidence>
<reference evidence="1 2" key="1">
    <citation type="journal article" date="2021" name="Commun. Biol.">
        <title>The genome of Shorea leprosula (Dipterocarpaceae) highlights the ecological relevance of drought in aseasonal tropical rainforests.</title>
        <authorList>
            <person name="Ng K.K.S."/>
            <person name="Kobayashi M.J."/>
            <person name="Fawcett J.A."/>
            <person name="Hatakeyama M."/>
            <person name="Paape T."/>
            <person name="Ng C.H."/>
            <person name="Ang C.C."/>
            <person name="Tnah L.H."/>
            <person name="Lee C.T."/>
            <person name="Nishiyama T."/>
            <person name="Sese J."/>
            <person name="O'Brien M.J."/>
            <person name="Copetti D."/>
            <person name="Mohd Noor M.I."/>
            <person name="Ong R.C."/>
            <person name="Putra M."/>
            <person name="Sireger I.Z."/>
            <person name="Indrioko S."/>
            <person name="Kosugi Y."/>
            <person name="Izuno A."/>
            <person name="Isagi Y."/>
            <person name="Lee S.L."/>
            <person name="Shimizu K.K."/>
        </authorList>
    </citation>
    <scope>NUCLEOTIDE SEQUENCE [LARGE SCALE GENOMIC DNA]</scope>
    <source>
        <strain evidence="1">214</strain>
    </source>
</reference>
<protein>
    <submittedName>
        <fullName evidence="1">Uncharacterized protein</fullName>
    </submittedName>
</protein>
<gene>
    <name evidence="1" type="ORF">SLEP1_g24913</name>
</gene>
<name>A0AAV5JKA3_9ROSI</name>